<name>A0A6N9Q4M4_9BACL</name>
<dbReference type="SUPFAM" id="SSF55890">
    <property type="entry name" value="Sporulation response regulatory protein Spo0B"/>
    <property type="match status" value="1"/>
</dbReference>
<dbReference type="Pfam" id="PF14689">
    <property type="entry name" value="SPOB_a"/>
    <property type="match status" value="1"/>
</dbReference>
<dbReference type="AlphaFoldDB" id="A0A6N9Q4M4"/>
<keyword evidence="4" id="KW-0472">Membrane</keyword>
<dbReference type="Gene3D" id="1.10.287.130">
    <property type="match status" value="1"/>
</dbReference>
<evidence type="ECO:0000256" key="3">
    <source>
        <dbReference type="ARBA" id="ARBA00022777"/>
    </source>
</evidence>
<keyword evidence="1" id="KW-0597">Phosphoprotein</keyword>
<dbReference type="GO" id="GO:0000155">
    <property type="term" value="F:phosphorelay sensor kinase activity"/>
    <property type="evidence" value="ECO:0007669"/>
    <property type="project" value="InterPro"/>
</dbReference>
<keyword evidence="3" id="KW-0418">Kinase</keyword>
<keyword evidence="4" id="KW-0812">Transmembrane</keyword>
<evidence type="ECO:0000256" key="2">
    <source>
        <dbReference type="ARBA" id="ARBA00022679"/>
    </source>
</evidence>
<evidence type="ECO:0000256" key="1">
    <source>
        <dbReference type="ARBA" id="ARBA00022553"/>
    </source>
</evidence>
<feature type="transmembrane region" description="Helical" evidence="4">
    <location>
        <begin position="30"/>
        <end position="48"/>
    </location>
</feature>
<dbReference type="InterPro" id="IPR039506">
    <property type="entry name" value="SPOB_a"/>
</dbReference>
<evidence type="ECO:0000256" key="4">
    <source>
        <dbReference type="SAM" id="Phobius"/>
    </source>
</evidence>
<accession>A0A6N9Q4M4</accession>
<reference evidence="6 7" key="1">
    <citation type="submission" date="2019-01" db="EMBL/GenBank/DDBJ databases">
        <title>Chengkuizengella sp. nov., isolated from deep-sea sediment of East Pacific Ocean.</title>
        <authorList>
            <person name="Yang J."/>
            <person name="Lai Q."/>
            <person name="Shao Z."/>
        </authorList>
    </citation>
    <scope>NUCLEOTIDE SEQUENCE [LARGE SCALE GENOMIC DNA]</scope>
    <source>
        <strain evidence="6 7">YPA3-1-1</strain>
    </source>
</reference>
<protein>
    <recommendedName>
        <fullName evidence="5">SpoOB alpha-helical domain-containing protein</fullName>
    </recommendedName>
</protein>
<evidence type="ECO:0000313" key="7">
    <source>
        <dbReference type="Proteomes" id="UP000448943"/>
    </source>
</evidence>
<dbReference type="Proteomes" id="UP000448943">
    <property type="component" value="Unassembled WGS sequence"/>
</dbReference>
<dbReference type="EMBL" id="SIJB01000027">
    <property type="protein sequence ID" value="NBI29767.1"/>
    <property type="molecule type" value="Genomic_DNA"/>
</dbReference>
<dbReference type="RefSeq" id="WP_160646570.1">
    <property type="nucleotide sequence ID" value="NZ_SIJB01000027.1"/>
</dbReference>
<evidence type="ECO:0000259" key="5">
    <source>
        <dbReference type="Pfam" id="PF14689"/>
    </source>
</evidence>
<gene>
    <name evidence="6" type="ORF">ERL59_12445</name>
</gene>
<keyword evidence="7" id="KW-1185">Reference proteome</keyword>
<sequence length="237" mass="28455">MGNWKRISLITELLVLLLLVIIFVTSTGWLTRILIMITVIIIIIHFFVTKKQRSYDKNQSISETLNFIHHYQHDLMNELQLIFGYIKLKKFDKLIFIVEKLKHSIQHERNITKLNVPYLEFFLLKMKTKSKSYQFKVEESLNSPEKFTDKLKDHAFLLIDLLNLFEKYAENTYDTDNELTIDFFEEKQKLHIAFEFVGKIKLPQFKKDLELIVTKFIDVKVKQEMNEKWISIELQFD</sequence>
<organism evidence="6 7">
    <name type="scientific">Chengkuizengella marina</name>
    <dbReference type="NCBI Taxonomy" id="2507566"/>
    <lineage>
        <taxon>Bacteria</taxon>
        <taxon>Bacillati</taxon>
        <taxon>Bacillota</taxon>
        <taxon>Bacilli</taxon>
        <taxon>Bacillales</taxon>
        <taxon>Paenibacillaceae</taxon>
        <taxon>Chengkuizengella</taxon>
    </lineage>
</organism>
<keyword evidence="2" id="KW-0808">Transferase</keyword>
<dbReference type="OrthoDB" id="2375606at2"/>
<dbReference type="InterPro" id="IPR016120">
    <property type="entry name" value="Sig_transdc_His_kin_SpoOB"/>
</dbReference>
<comment type="caution">
    <text evidence="6">The sequence shown here is derived from an EMBL/GenBank/DDBJ whole genome shotgun (WGS) entry which is preliminary data.</text>
</comment>
<feature type="domain" description="SpoOB alpha-helical" evidence="5">
    <location>
        <begin position="55"/>
        <end position="114"/>
    </location>
</feature>
<feature type="transmembrane region" description="Helical" evidence="4">
    <location>
        <begin position="7"/>
        <end position="24"/>
    </location>
</feature>
<proteinExistence type="predicted"/>
<keyword evidence="4" id="KW-1133">Transmembrane helix</keyword>
<evidence type="ECO:0000313" key="6">
    <source>
        <dbReference type="EMBL" id="NBI29767.1"/>
    </source>
</evidence>